<proteinExistence type="predicted"/>
<sequence>MFGEFTRQQQSDSSLDLLTGDGGLSVVVGQTERLGSNALEDVVDKAVHDRHGAAGDTSTVFTCTLFLFHSTCDTRNTSVSAEEKTQRYSYLSHIADRLRKDPAVKSLVDRDIALACIHNFESSDASQRAMIAGHIAHRILNHQMPARGPMVAEHMAHREETQSQYYKTAQSLDQALKSSAHLLSA</sequence>
<name>A0A9Q0YND1_HOLLE</name>
<gene>
    <name evidence="1" type="ORF">HOLleu_35783</name>
</gene>
<organism evidence="1 2">
    <name type="scientific">Holothuria leucospilota</name>
    <name type="common">Black long sea cucumber</name>
    <name type="synonym">Mertensiothuria leucospilota</name>
    <dbReference type="NCBI Taxonomy" id="206669"/>
    <lineage>
        <taxon>Eukaryota</taxon>
        <taxon>Metazoa</taxon>
        <taxon>Echinodermata</taxon>
        <taxon>Eleutherozoa</taxon>
        <taxon>Echinozoa</taxon>
        <taxon>Holothuroidea</taxon>
        <taxon>Aspidochirotacea</taxon>
        <taxon>Aspidochirotida</taxon>
        <taxon>Holothuriidae</taxon>
        <taxon>Holothuria</taxon>
    </lineage>
</organism>
<evidence type="ECO:0000313" key="1">
    <source>
        <dbReference type="EMBL" id="KAJ8023367.1"/>
    </source>
</evidence>
<keyword evidence="2" id="KW-1185">Reference proteome</keyword>
<accession>A0A9Q0YND1</accession>
<comment type="caution">
    <text evidence="1">The sequence shown here is derived from an EMBL/GenBank/DDBJ whole genome shotgun (WGS) entry which is preliminary data.</text>
</comment>
<evidence type="ECO:0000313" key="2">
    <source>
        <dbReference type="Proteomes" id="UP001152320"/>
    </source>
</evidence>
<dbReference type="Proteomes" id="UP001152320">
    <property type="component" value="Chromosome 19"/>
</dbReference>
<dbReference type="AlphaFoldDB" id="A0A9Q0YND1"/>
<dbReference type="EMBL" id="JAIZAY010000019">
    <property type="protein sequence ID" value="KAJ8023367.1"/>
    <property type="molecule type" value="Genomic_DNA"/>
</dbReference>
<protein>
    <submittedName>
        <fullName evidence="1">Uncharacterized protein</fullName>
    </submittedName>
</protein>
<reference evidence="1" key="1">
    <citation type="submission" date="2021-10" db="EMBL/GenBank/DDBJ databases">
        <title>Tropical sea cucumber genome reveals ecological adaptation and Cuvierian tubules defense mechanism.</title>
        <authorList>
            <person name="Chen T."/>
        </authorList>
    </citation>
    <scope>NUCLEOTIDE SEQUENCE</scope>
    <source>
        <strain evidence="1">Nanhai2018</strain>
        <tissue evidence="1">Muscle</tissue>
    </source>
</reference>